<sequence>MQIILECPCCHQRGFKGTHGLRTHIGGYCKKQHAKDWRQHFKEFFAQLQQELENISKRDISALSIIRSHRQMANAVAKFYGCTDDCSSKDAASSNDYESHMTLLDYINQTQHTKNSGDRKSARHVSSTENSLSNARGASSTSASAQRGSGEPSGRPKEEAGSNYSLRRLSSQSSQNGDAATSGDAASKLTPALDRGNLLNTILLDCPFCKKAGCQGLPGIRTHLCNYCQSINKNCWKEERIKCLRFNIQKYEKLNSVPGANIEYNNAAISLLKKKILEADRAKDRAKNPASKTSGDEGNSAVSSSKAESALIDTGLMNSITYDKVYCQHCHDENTYCPFCGCHTCHYKHIAPLLLICDNCEREHHLYCIDPPLETISDDSWYCPECQKKLYKEYINKDRNFTFSLQSVNSETREAIQTLLSSVLSTTTKPCDLSSVLSSLSVPELLQIQSCININGVKSLIIRFFHLYQSSVL</sequence>
<keyword evidence="3" id="KW-0862">Zinc</keyword>
<dbReference type="SMART" id="SM00249">
    <property type="entry name" value="PHD"/>
    <property type="match status" value="1"/>
</dbReference>
<dbReference type="EMBL" id="FN668690">
    <property type="protein sequence ID" value="CBK25064.2"/>
    <property type="molecule type" value="Genomic_DNA"/>
</dbReference>
<feature type="domain" description="PHD-type" evidence="6">
    <location>
        <begin position="334"/>
        <end position="389"/>
    </location>
</feature>
<dbReference type="OrthoDB" id="432829at2759"/>
<dbReference type="InterPro" id="IPR019787">
    <property type="entry name" value="Znf_PHD-finger"/>
</dbReference>
<dbReference type="InParanoid" id="D8MAH5"/>
<dbReference type="SUPFAM" id="SSF57903">
    <property type="entry name" value="FYVE/PHD zinc finger"/>
    <property type="match status" value="1"/>
</dbReference>
<dbReference type="Pfam" id="PF00628">
    <property type="entry name" value="PHD"/>
    <property type="match status" value="1"/>
</dbReference>
<reference evidence="7" key="1">
    <citation type="submission" date="2010-02" db="EMBL/GenBank/DDBJ databases">
        <title>Sequencing and annotation of the Blastocystis hominis genome.</title>
        <authorList>
            <person name="Wincker P."/>
        </authorList>
    </citation>
    <scope>NUCLEOTIDE SEQUENCE</scope>
    <source>
        <strain evidence="7">Singapore isolate B</strain>
    </source>
</reference>
<dbReference type="PROSITE" id="PS50016">
    <property type="entry name" value="ZF_PHD_2"/>
    <property type="match status" value="1"/>
</dbReference>
<evidence type="ECO:0000256" key="1">
    <source>
        <dbReference type="ARBA" id="ARBA00022723"/>
    </source>
</evidence>
<name>D8MAH5_BLAHO</name>
<dbReference type="InterPro" id="IPR001965">
    <property type="entry name" value="Znf_PHD"/>
</dbReference>
<dbReference type="GO" id="GO:0003677">
    <property type="term" value="F:DNA binding"/>
    <property type="evidence" value="ECO:0007669"/>
    <property type="project" value="TreeGrafter"/>
</dbReference>
<dbReference type="AlphaFoldDB" id="D8MAH5"/>
<dbReference type="InterPro" id="IPR047171">
    <property type="entry name" value="BAZ1A"/>
</dbReference>
<dbReference type="Proteomes" id="UP000008312">
    <property type="component" value="Unassembled WGS sequence"/>
</dbReference>
<feature type="region of interest" description="Disordered" evidence="5">
    <location>
        <begin position="111"/>
        <end position="185"/>
    </location>
</feature>
<feature type="compositionally biased region" description="Polar residues" evidence="5">
    <location>
        <begin position="290"/>
        <end position="304"/>
    </location>
</feature>
<dbReference type="PANTHER" id="PTHR46510">
    <property type="entry name" value="BROMODOMAIN ADJACENT TO ZINC FINGER DOMAIN PROTEIN 1A"/>
    <property type="match status" value="1"/>
</dbReference>
<dbReference type="GO" id="GO:0006355">
    <property type="term" value="P:regulation of DNA-templated transcription"/>
    <property type="evidence" value="ECO:0007669"/>
    <property type="project" value="TreeGrafter"/>
</dbReference>
<feature type="region of interest" description="Disordered" evidence="5">
    <location>
        <begin position="283"/>
        <end position="304"/>
    </location>
</feature>
<feature type="compositionally biased region" description="Low complexity" evidence="5">
    <location>
        <begin position="165"/>
        <end position="175"/>
    </location>
</feature>
<evidence type="ECO:0000256" key="5">
    <source>
        <dbReference type="SAM" id="MobiDB-lite"/>
    </source>
</evidence>
<dbReference type="PANTHER" id="PTHR46510:SF1">
    <property type="entry name" value="BROMODOMAIN ADJACENT TO ZINC FINGER DOMAIN PROTEIN 1A"/>
    <property type="match status" value="1"/>
</dbReference>
<dbReference type="GO" id="GO:0045740">
    <property type="term" value="P:positive regulation of DNA replication"/>
    <property type="evidence" value="ECO:0007669"/>
    <property type="project" value="TreeGrafter"/>
</dbReference>
<dbReference type="GO" id="GO:0006338">
    <property type="term" value="P:chromatin remodeling"/>
    <property type="evidence" value="ECO:0007669"/>
    <property type="project" value="InterPro"/>
</dbReference>
<accession>D8MAH5</accession>
<evidence type="ECO:0000256" key="4">
    <source>
        <dbReference type="PROSITE-ProRule" id="PRU00146"/>
    </source>
</evidence>
<dbReference type="GO" id="GO:0000228">
    <property type="term" value="C:nuclear chromosome"/>
    <property type="evidence" value="ECO:0007669"/>
    <property type="project" value="TreeGrafter"/>
</dbReference>
<dbReference type="GO" id="GO:0008270">
    <property type="term" value="F:zinc ion binding"/>
    <property type="evidence" value="ECO:0007669"/>
    <property type="project" value="UniProtKB-KW"/>
</dbReference>
<evidence type="ECO:0000259" key="6">
    <source>
        <dbReference type="PROSITE" id="PS50016"/>
    </source>
</evidence>
<feature type="compositionally biased region" description="Polar residues" evidence="5">
    <location>
        <begin position="124"/>
        <end position="147"/>
    </location>
</feature>
<evidence type="ECO:0000313" key="8">
    <source>
        <dbReference type="Proteomes" id="UP000008312"/>
    </source>
</evidence>
<evidence type="ECO:0000256" key="2">
    <source>
        <dbReference type="ARBA" id="ARBA00022771"/>
    </source>
</evidence>
<organism evidence="7">
    <name type="scientific">Blastocystis hominis</name>
    <dbReference type="NCBI Taxonomy" id="12968"/>
    <lineage>
        <taxon>Eukaryota</taxon>
        <taxon>Sar</taxon>
        <taxon>Stramenopiles</taxon>
        <taxon>Bigyra</taxon>
        <taxon>Opalozoa</taxon>
        <taxon>Opalinata</taxon>
        <taxon>Blastocystidae</taxon>
        <taxon>Blastocystis</taxon>
    </lineage>
</organism>
<evidence type="ECO:0000256" key="3">
    <source>
        <dbReference type="ARBA" id="ARBA00022833"/>
    </source>
</evidence>
<dbReference type="RefSeq" id="XP_012899112.1">
    <property type="nucleotide sequence ID" value="XM_013043658.1"/>
</dbReference>
<keyword evidence="8" id="KW-1185">Reference proteome</keyword>
<keyword evidence="1" id="KW-0479">Metal-binding</keyword>
<protein>
    <recommendedName>
        <fullName evidence="6">PHD-type domain-containing protein</fullName>
    </recommendedName>
</protein>
<keyword evidence="2 4" id="KW-0863">Zinc-finger</keyword>
<dbReference type="GeneID" id="24922995"/>
<dbReference type="InterPro" id="IPR011011">
    <property type="entry name" value="Znf_FYVE_PHD"/>
</dbReference>
<dbReference type="Gene3D" id="2.30.30.1150">
    <property type="match status" value="1"/>
</dbReference>
<gene>
    <name evidence="7" type="ORF">GSBLH_T00006871001</name>
</gene>
<dbReference type="GO" id="GO:0008623">
    <property type="term" value="C:CHRAC"/>
    <property type="evidence" value="ECO:0007669"/>
    <property type="project" value="TreeGrafter"/>
</dbReference>
<evidence type="ECO:0000313" key="7">
    <source>
        <dbReference type="EMBL" id="CBK25064.2"/>
    </source>
</evidence>
<dbReference type="GO" id="GO:0031445">
    <property type="term" value="P:regulation of heterochromatin formation"/>
    <property type="evidence" value="ECO:0007669"/>
    <property type="project" value="TreeGrafter"/>
</dbReference>
<proteinExistence type="predicted"/>